<dbReference type="PANTHER" id="PTHR12526:SF510">
    <property type="entry name" value="D-INOSITOL 3-PHOSPHATE GLYCOSYLTRANSFERASE"/>
    <property type="match status" value="1"/>
</dbReference>
<dbReference type="Pfam" id="PF00534">
    <property type="entry name" value="Glycos_transf_1"/>
    <property type="match status" value="1"/>
</dbReference>
<protein>
    <submittedName>
        <fullName evidence="4">Glycosyltransferase involved in cell wall biosynthesis</fullName>
    </submittedName>
</protein>
<evidence type="ECO:0000259" key="3">
    <source>
        <dbReference type="Pfam" id="PF00534"/>
    </source>
</evidence>
<organism evidence="4 5">
    <name type="scientific">Pontibacter virosus</name>
    <dbReference type="NCBI Taxonomy" id="1765052"/>
    <lineage>
        <taxon>Bacteria</taxon>
        <taxon>Pseudomonadati</taxon>
        <taxon>Bacteroidota</taxon>
        <taxon>Cytophagia</taxon>
        <taxon>Cytophagales</taxon>
        <taxon>Hymenobacteraceae</taxon>
        <taxon>Pontibacter</taxon>
    </lineage>
</organism>
<dbReference type="SUPFAM" id="SSF53756">
    <property type="entry name" value="UDP-Glycosyltransferase/glycogen phosphorylase"/>
    <property type="match status" value="1"/>
</dbReference>
<evidence type="ECO:0000313" key="5">
    <source>
        <dbReference type="Proteomes" id="UP000245466"/>
    </source>
</evidence>
<evidence type="ECO:0000313" key="4">
    <source>
        <dbReference type="EMBL" id="PVY43025.1"/>
    </source>
</evidence>
<keyword evidence="5" id="KW-1185">Reference proteome</keyword>
<reference evidence="4 5" key="1">
    <citation type="submission" date="2018-04" db="EMBL/GenBank/DDBJ databases">
        <title>Genomic Encyclopedia of Type Strains, Phase IV (KMG-IV): sequencing the most valuable type-strain genomes for metagenomic binning, comparative biology and taxonomic classification.</title>
        <authorList>
            <person name="Goeker M."/>
        </authorList>
    </citation>
    <scope>NUCLEOTIDE SEQUENCE [LARGE SCALE GENOMIC DNA]</scope>
    <source>
        <strain evidence="4 5">DSM 100231</strain>
    </source>
</reference>
<dbReference type="Proteomes" id="UP000245466">
    <property type="component" value="Unassembled WGS sequence"/>
</dbReference>
<gene>
    <name evidence="4" type="ORF">C8E01_102201</name>
</gene>
<name>A0A2U1B2X8_9BACT</name>
<dbReference type="CDD" id="cd03801">
    <property type="entry name" value="GT4_PimA-like"/>
    <property type="match status" value="1"/>
</dbReference>
<accession>A0A2U1B2X8</accession>
<comment type="caution">
    <text evidence="4">The sequence shown here is derived from an EMBL/GenBank/DDBJ whole genome shotgun (WGS) entry which is preliminary data.</text>
</comment>
<evidence type="ECO:0000256" key="2">
    <source>
        <dbReference type="ARBA" id="ARBA00022679"/>
    </source>
</evidence>
<dbReference type="GO" id="GO:0016757">
    <property type="term" value="F:glycosyltransferase activity"/>
    <property type="evidence" value="ECO:0007669"/>
    <property type="project" value="UniProtKB-KW"/>
</dbReference>
<dbReference type="Gene3D" id="3.40.50.2000">
    <property type="entry name" value="Glycogen Phosphorylase B"/>
    <property type="match status" value="2"/>
</dbReference>
<keyword evidence="2 4" id="KW-0808">Transferase</keyword>
<dbReference type="AlphaFoldDB" id="A0A2U1B2X8"/>
<dbReference type="RefSeq" id="WP_116542066.1">
    <property type="nucleotide sequence ID" value="NZ_QEKI01000002.1"/>
</dbReference>
<dbReference type="OrthoDB" id="9811239at2"/>
<proteinExistence type="predicted"/>
<sequence length="373" mass="41610">MDKTPTVLYVVDSLLMGGTEISTIDIASELRDFKPIICYIYQNSTLRSLAESRGLELIHLNIPGRYNFQQAYKSLLEVTNKVAPAVIVSSLLRSDLLCRFVAKKAGIALIGTFVSDNYSDNRFKNTSLTGSMKIKTFKLINQLTVNRCAHIISNSEAIKVSNCKILKYPKDKVSVVPRGRSSKKYSFEKKFNSERTVFLNVNRLIGSKRVDLLIMAFAKHSESHPNDELLIAGDGNERISLQNMIDSLNISNKVKILGKVSDVPSLMQHADCLVFPSNLEGFSGVLVEALMSGLPVLASDISMNKEAISHLNNGYLFAVNDLDSLTQALGWFKDNHMLAVKMATDFRSEAHERYDIVNVAARHERIYKEVIGN</sequence>
<dbReference type="PANTHER" id="PTHR12526">
    <property type="entry name" value="GLYCOSYLTRANSFERASE"/>
    <property type="match status" value="1"/>
</dbReference>
<keyword evidence="1" id="KW-0328">Glycosyltransferase</keyword>
<evidence type="ECO:0000256" key="1">
    <source>
        <dbReference type="ARBA" id="ARBA00022676"/>
    </source>
</evidence>
<dbReference type="InterPro" id="IPR001296">
    <property type="entry name" value="Glyco_trans_1"/>
</dbReference>
<dbReference type="EMBL" id="QEKI01000002">
    <property type="protein sequence ID" value="PVY43025.1"/>
    <property type="molecule type" value="Genomic_DNA"/>
</dbReference>
<feature type="domain" description="Glycosyl transferase family 1" evidence="3">
    <location>
        <begin position="183"/>
        <end position="348"/>
    </location>
</feature>